<dbReference type="InterPro" id="IPR001789">
    <property type="entry name" value="Sig_transdc_resp-reg_receiver"/>
</dbReference>
<dbReference type="Pfam" id="PF00072">
    <property type="entry name" value="Response_reg"/>
    <property type="match status" value="1"/>
</dbReference>
<dbReference type="Proteomes" id="UP000229081">
    <property type="component" value="Chromosome"/>
</dbReference>
<dbReference type="PROSITE" id="PS50110">
    <property type="entry name" value="RESPONSE_REGULATORY"/>
    <property type="match status" value="1"/>
</dbReference>
<evidence type="ECO:0000259" key="4">
    <source>
        <dbReference type="PROSITE" id="PS50110"/>
    </source>
</evidence>
<dbReference type="SMART" id="SM00448">
    <property type="entry name" value="REC"/>
    <property type="match status" value="1"/>
</dbReference>
<dbReference type="Gene3D" id="3.40.50.2300">
    <property type="match status" value="1"/>
</dbReference>
<accession>A0A2K8MI44</accession>
<evidence type="ECO:0000256" key="3">
    <source>
        <dbReference type="SAM" id="MobiDB-lite"/>
    </source>
</evidence>
<dbReference type="PANTHER" id="PTHR44591:SF25">
    <property type="entry name" value="CHEMOTAXIS TWO-COMPONENT RESPONSE REGULATOR"/>
    <property type="match status" value="1"/>
</dbReference>
<keyword evidence="6" id="KW-1185">Reference proteome</keyword>
<feature type="region of interest" description="Disordered" evidence="3">
    <location>
        <begin position="1"/>
        <end position="23"/>
    </location>
</feature>
<name>A0A2K8MI44_9SPHN</name>
<dbReference type="KEGG" id="sphc:CVN68_17585"/>
<dbReference type="InterPro" id="IPR011006">
    <property type="entry name" value="CheY-like_superfamily"/>
</dbReference>
<protein>
    <submittedName>
        <fullName evidence="5">Response regulator</fullName>
    </submittedName>
</protein>
<organism evidence="5 6">
    <name type="scientific">Sphingomonas psychrotolerans</name>
    <dbReference type="NCBI Taxonomy" id="1327635"/>
    <lineage>
        <taxon>Bacteria</taxon>
        <taxon>Pseudomonadati</taxon>
        <taxon>Pseudomonadota</taxon>
        <taxon>Alphaproteobacteria</taxon>
        <taxon>Sphingomonadales</taxon>
        <taxon>Sphingomonadaceae</taxon>
        <taxon>Sphingomonas</taxon>
    </lineage>
</organism>
<reference evidence="5 6" key="1">
    <citation type="submission" date="2017-11" db="EMBL/GenBank/DDBJ databases">
        <title>Complete genome sequence of Sphingomonas sp. Strain Cra20, a psychrotolerant potential plant growth promoting rhizobacteria.</title>
        <authorList>
            <person name="Luo Y."/>
        </authorList>
    </citation>
    <scope>NUCLEOTIDE SEQUENCE [LARGE SCALE GENOMIC DNA]</scope>
    <source>
        <strain evidence="5 6">Cra20</strain>
    </source>
</reference>
<gene>
    <name evidence="5" type="ORF">CVN68_17585</name>
</gene>
<dbReference type="GO" id="GO:0000160">
    <property type="term" value="P:phosphorelay signal transduction system"/>
    <property type="evidence" value="ECO:0007669"/>
    <property type="project" value="InterPro"/>
</dbReference>
<dbReference type="InterPro" id="IPR050595">
    <property type="entry name" value="Bact_response_regulator"/>
</dbReference>
<dbReference type="SUPFAM" id="SSF52172">
    <property type="entry name" value="CheY-like"/>
    <property type="match status" value="1"/>
</dbReference>
<evidence type="ECO:0000313" key="6">
    <source>
        <dbReference type="Proteomes" id="UP000229081"/>
    </source>
</evidence>
<dbReference type="EMBL" id="CP024923">
    <property type="protein sequence ID" value="ATY33550.1"/>
    <property type="molecule type" value="Genomic_DNA"/>
</dbReference>
<dbReference type="PANTHER" id="PTHR44591">
    <property type="entry name" value="STRESS RESPONSE REGULATOR PROTEIN 1"/>
    <property type="match status" value="1"/>
</dbReference>
<evidence type="ECO:0000256" key="2">
    <source>
        <dbReference type="PROSITE-ProRule" id="PRU00169"/>
    </source>
</evidence>
<feature type="domain" description="Response regulatory" evidence="4">
    <location>
        <begin position="26"/>
        <end position="139"/>
    </location>
</feature>
<sequence>MVRSGRTIPRQPPRRSGGRRVMSDPRILLVDDDPAVRSAIAFALETEGFEVATYASAEAALAWAPLSGDACMILDHRLPGMDGLTLLRDLRARGIATPAILITTNPDARLRGLVAQAGAALLEKPLFGNALAATIRSLSAPASSSAP</sequence>
<proteinExistence type="predicted"/>
<keyword evidence="1 2" id="KW-0597">Phosphoprotein</keyword>
<evidence type="ECO:0000313" key="5">
    <source>
        <dbReference type="EMBL" id="ATY33550.1"/>
    </source>
</evidence>
<feature type="modified residue" description="4-aspartylphosphate" evidence="2">
    <location>
        <position position="75"/>
    </location>
</feature>
<evidence type="ECO:0000256" key="1">
    <source>
        <dbReference type="ARBA" id="ARBA00022553"/>
    </source>
</evidence>
<dbReference type="AlphaFoldDB" id="A0A2K8MI44"/>